<proteinExistence type="predicted"/>
<dbReference type="STRING" id="1051891.A0A0C3MLE4"/>
<dbReference type="Pfam" id="PF01814">
    <property type="entry name" value="Hemerythrin"/>
    <property type="match status" value="1"/>
</dbReference>
<dbReference type="AlphaFoldDB" id="A0A0C3MLE4"/>
<feature type="domain" description="Hemerythrin-like" evidence="1">
    <location>
        <begin position="49"/>
        <end position="156"/>
    </location>
</feature>
<dbReference type="CDD" id="cd12108">
    <property type="entry name" value="Hr-like"/>
    <property type="match status" value="1"/>
</dbReference>
<dbReference type="Gene3D" id="1.20.120.520">
    <property type="entry name" value="nmb1532 protein domain like"/>
    <property type="match status" value="1"/>
</dbReference>
<accession>A0A0C3MLE4</accession>
<dbReference type="InterPro" id="IPR053206">
    <property type="entry name" value="Dimeric_xanthone_biosynth"/>
</dbReference>
<dbReference type="PANTHER" id="PTHR38048">
    <property type="entry name" value="EXPRESSED PROTEIN"/>
    <property type="match status" value="1"/>
</dbReference>
<sequence>MSLSTPELFHCIPIPAGDHQDVFDRQSIRMVLTHNIIIRGVNSMFYYSGQVEPGTPSYESFLTYSNEILVNIHKHHLLEEERYFPFLESYLGAGTMSGNLEEHETFREPLALFETLLNDLRSHKAAWDVETFRKSIRNFANPLKAHLSEEIDTIRPVILQAKIAREQLEAFEMELKAYFASNSSLFKDPQLLFVNGDGVNGAWFPPVPGPIS</sequence>
<dbReference type="Proteomes" id="UP000054248">
    <property type="component" value="Unassembled WGS sequence"/>
</dbReference>
<dbReference type="OrthoDB" id="58416at2759"/>
<protein>
    <recommendedName>
        <fullName evidence="1">Hemerythrin-like domain-containing protein</fullName>
    </recommendedName>
</protein>
<reference evidence="2 3" key="1">
    <citation type="submission" date="2014-04" db="EMBL/GenBank/DDBJ databases">
        <authorList>
            <consortium name="DOE Joint Genome Institute"/>
            <person name="Kuo A."/>
            <person name="Girlanda M."/>
            <person name="Perotto S."/>
            <person name="Kohler A."/>
            <person name="Nagy L.G."/>
            <person name="Floudas D."/>
            <person name="Copeland A."/>
            <person name="Barry K.W."/>
            <person name="Cichocki N."/>
            <person name="Veneault-Fourrey C."/>
            <person name="LaButti K."/>
            <person name="Lindquist E.A."/>
            <person name="Lipzen A."/>
            <person name="Lundell T."/>
            <person name="Morin E."/>
            <person name="Murat C."/>
            <person name="Sun H."/>
            <person name="Tunlid A."/>
            <person name="Henrissat B."/>
            <person name="Grigoriev I.V."/>
            <person name="Hibbett D.S."/>
            <person name="Martin F."/>
            <person name="Nordberg H.P."/>
            <person name="Cantor M.N."/>
            <person name="Hua S.X."/>
        </authorList>
    </citation>
    <scope>NUCLEOTIDE SEQUENCE [LARGE SCALE GENOMIC DNA]</scope>
    <source>
        <strain evidence="2 3">MUT 4182</strain>
    </source>
</reference>
<organism evidence="2 3">
    <name type="scientific">Tulasnella calospora MUT 4182</name>
    <dbReference type="NCBI Taxonomy" id="1051891"/>
    <lineage>
        <taxon>Eukaryota</taxon>
        <taxon>Fungi</taxon>
        <taxon>Dikarya</taxon>
        <taxon>Basidiomycota</taxon>
        <taxon>Agaricomycotina</taxon>
        <taxon>Agaricomycetes</taxon>
        <taxon>Cantharellales</taxon>
        <taxon>Tulasnellaceae</taxon>
        <taxon>Tulasnella</taxon>
    </lineage>
</organism>
<name>A0A0C3MLE4_9AGAM</name>
<keyword evidence="3" id="KW-1185">Reference proteome</keyword>
<dbReference type="HOGENOM" id="CLU_066708_2_0_1"/>
<evidence type="ECO:0000313" key="3">
    <source>
        <dbReference type="Proteomes" id="UP000054248"/>
    </source>
</evidence>
<dbReference type="InterPro" id="IPR012312">
    <property type="entry name" value="Hemerythrin-like"/>
</dbReference>
<evidence type="ECO:0000313" key="2">
    <source>
        <dbReference type="EMBL" id="KIO34532.1"/>
    </source>
</evidence>
<evidence type="ECO:0000259" key="1">
    <source>
        <dbReference type="Pfam" id="PF01814"/>
    </source>
</evidence>
<dbReference type="PANTHER" id="PTHR38048:SF2">
    <property type="entry name" value="HEMERYTHRIN-LIKE DOMAIN-CONTAINING PROTEIN"/>
    <property type="match status" value="1"/>
</dbReference>
<reference evidence="3" key="2">
    <citation type="submission" date="2015-01" db="EMBL/GenBank/DDBJ databases">
        <title>Evolutionary Origins and Diversification of the Mycorrhizal Mutualists.</title>
        <authorList>
            <consortium name="DOE Joint Genome Institute"/>
            <consortium name="Mycorrhizal Genomics Consortium"/>
            <person name="Kohler A."/>
            <person name="Kuo A."/>
            <person name="Nagy L.G."/>
            <person name="Floudas D."/>
            <person name="Copeland A."/>
            <person name="Barry K.W."/>
            <person name="Cichocki N."/>
            <person name="Veneault-Fourrey C."/>
            <person name="LaButti K."/>
            <person name="Lindquist E.A."/>
            <person name="Lipzen A."/>
            <person name="Lundell T."/>
            <person name="Morin E."/>
            <person name="Murat C."/>
            <person name="Riley R."/>
            <person name="Ohm R."/>
            <person name="Sun H."/>
            <person name="Tunlid A."/>
            <person name="Henrissat B."/>
            <person name="Grigoriev I.V."/>
            <person name="Hibbett D.S."/>
            <person name="Martin F."/>
        </authorList>
    </citation>
    <scope>NUCLEOTIDE SEQUENCE [LARGE SCALE GENOMIC DNA]</scope>
    <source>
        <strain evidence="3">MUT 4182</strain>
    </source>
</reference>
<gene>
    <name evidence="2" type="ORF">M407DRAFT_240428</name>
</gene>
<dbReference type="EMBL" id="KN822942">
    <property type="protein sequence ID" value="KIO34532.1"/>
    <property type="molecule type" value="Genomic_DNA"/>
</dbReference>